<reference evidence="1 2" key="1">
    <citation type="submission" date="2015-09" db="EMBL/GenBank/DDBJ databases">
        <title>Host preference determinants of Valsa canker pathogens revealed by comparative genomics.</title>
        <authorList>
            <person name="Yin Z."/>
            <person name="Huang L."/>
        </authorList>
    </citation>
    <scope>NUCLEOTIDE SEQUENCE [LARGE SCALE GENOMIC DNA]</scope>
    <source>
        <strain evidence="1 2">SXYLt</strain>
    </source>
</reference>
<sequence>MDKYGVIVTGHEQGCGNDPIGDYLTDNLADPMTGDVAANLAAAPHLRVTYADEFLPVPPCLAVQYWNRAFKRADSNPTKKGKRAKARRERQDGTTYREALALVVGDLERAAREYRALGRYGVSEKSGTLYANHHVLCNCFLNCLREHDVEFDQARWR</sequence>
<evidence type="ECO:0000313" key="1">
    <source>
        <dbReference type="EMBL" id="ROW15388.1"/>
    </source>
</evidence>
<gene>
    <name evidence="1" type="ORF">VPNG_02223</name>
</gene>
<keyword evidence="2" id="KW-1185">Reference proteome</keyword>
<dbReference type="InParanoid" id="A0A423XGF9"/>
<dbReference type="EMBL" id="LKEB01000009">
    <property type="protein sequence ID" value="ROW15388.1"/>
    <property type="molecule type" value="Genomic_DNA"/>
</dbReference>
<protein>
    <submittedName>
        <fullName evidence="1">Uncharacterized protein</fullName>
    </submittedName>
</protein>
<accession>A0A423XGF9</accession>
<comment type="caution">
    <text evidence="1">The sequence shown here is derived from an EMBL/GenBank/DDBJ whole genome shotgun (WGS) entry which is preliminary data.</text>
</comment>
<name>A0A423XGF9_9PEZI</name>
<organism evidence="1 2">
    <name type="scientific">Cytospora leucostoma</name>
    <dbReference type="NCBI Taxonomy" id="1230097"/>
    <lineage>
        <taxon>Eukaryota</taxon>
        <taxon>Fungi</taxon>
        <taxon>Dikarya</taxon>
        <taxon>Ascomycota</taxon>
        <taxon>Pezizomycotina</taxon>
        <taxon>Sordariomycetes</taxon>
        <taxon>Sordariomycetidae</taxon>
        <taxon>Diaporthales</taxon>
        <taxon>Cytosporaceae</taxon>
        <taxon>Cytospora</taxon>
    </lineage>
</organism>
<proteinExistence type="predicted"/>
<dbReference type="AlphaFoldDB" id="A0A423XGF9"/>
<evidence type="ECO:0000313" key="2">
    <source>
        <dbReference type="Proteomes" id="UP000285146"/>
    </source>
</evidence>
<dbReference type="Proteomes" id="UP000285146">
    <property type="component" value="Unassembled WGS sequence"/>
</dbReference>